<feature type="compositionally biased region" description="Basic and acidic residues" evidence="1">
    <location>
        <begin position="105"/>
        <end position="114"/>
    </location>
</feature>
<organism evidence="2 3">
    <name type="scientific">Beta vulgaris subsp. vulgaris</name>
    <name type="common">Beet</name>
    <dbReference type="NCBI Taxonomy" id="3555"/>
    <lineage>
        <taxon>Eukaryota</taxon>
        <taxon>Viridiplantae</taxon>
        <taxon>Streptophyta</taxon>
        <taxon>Embryophyta</taxon>
        <taxon>Tracheophyta</taxon>
        <taxon>Spermatophyta</taxon>
        <taxon>Magnoliopsida</taxon>
        <taxon>eudicotyledons</taxon>
        <taxon>Gunneridae</taxon>
        <taxon>Pentapetalae</taxon>
        <taxon>Caryophyllales</taxon>
        <taxon>Chenopodiaceae</taxon>
        <taxon>Betoideae</taxon>
        <taxon>Beta</taxon>
    </lineage>
</organism>
<protein>
    <submittedName>
        <fullName evidence="2">Uncharacterized protein</fullName>
    </submittedName>
</protein>
<dbReference type="EMBL" id="KQ090201">
    <property type="protein sequence ID" value="KMS99767.1"/>
    <property type="molecule type" value="Genomic_DNA"/>
</dbReference>
<accession>A0A0J8BI47</accession>
<proteinExistence type="predicted"/>
<evidence type="ECO:0000313" key="2">
    <source>
        <dbReference type="EMBL" id="KMS99767.1"/>
    </source>
</evidence>
<sequence length="114" mass="12260">MIQRKEIKIKGVSTSAHESSEEQGTKELRGKGFDASRNNGGAPMSSSRGGEAAQASGATRATANKNNKRSKEERKKREKAGNYSSGNYRAAVVRRGSGEAIESCSDVRRASKLR</sequence>
<evidence type="ECO:0000256" key="1">
    <source>
        <dbReference type="SAM" id="MobiDB-lite"/>
    </source>
</evidence>
<feature type="region of interest" description="Disordered" evidence="1">
    <location>
        <begin position="1"/>
        <end position="114"/>
    </location>
</feature>
<dbReference type="Gramene" id="KMS99767">
    <property type="protein sequence ID" value="KMS99767"/>
    <property type="gene ID" value="BVRB_1g020610"/>
</dbReference>
<keyword evidence="3" id="KW-1185">Reference proteome</keyword>
<reference evidence="2 3" key="1">
    <citation type="journal article" date="2014" name="Nature">
        <title>The genome of the recently domesticated crop plant sugar beet (Beta vulgaris).</title>
        <authorList>
            <person name="Dohm J.C."/>
            <person name="Minoche A.E."/>
            <person name="Holtgrawe D."/>
            <person name="Capella-Gutierrez S."/>
            <person name="Zakrzewski F."/>
            <person name="Tafer H."/>
            <person name="Rupp O."/>
            <person name="Sorensen T.R."/>
            <person name="Stracke R."/>
            <person name="Reinhardt R."/>
            <person name="Goesmann A."/>
            <person name="Kraft T."/>
            <person name="Schulz B."/>
            <person name="Stadler P.F."/>
            <person name="Schmidt T."/>
            <person name="Gabaldon T."/>
            <person name="Lehrach H."/>
            <person name="Weisshaar B."/>
            <person name="Himmelbauer H."/>
        </authorList>
    </citation>
    <scope>NUCLEOTIDE SEQUENCE [LARGE SCALE GENOMIC DNA]</scope>
    <source>
        <tissue evidence="2">Taproot</tissue>
    </source>
</reference>
<feature type="compositionally biased region" description="Low complexity" evidence="1">
    <location>
        <begin position="52"/>
        <end position="65"/>
    </location>
</feature>
<dbReference type="AlphaFoldDB" id="A0A0J8BI47"/>
<gene>
    <name evidence="2" type="ORF">BVRB_1g020610</name>
</gene>
<feature type="compositionally biased region" description="Polar residues" evidence="1">
    <location>
        <begin position="36"/>
        <end position="48"/>
    </location>
</feature>
<dbReference type="Proteomes" id="UP000035740">
    <property type="component" value="Unassembled WGS sequence"/>
</dbReference>
<evidence type="ECO:0000313" key="3">
    <source>
        <dbReference type="Proteomes" id="UP000035740"/>
    </source>
</evidence>
<feature type="compositionally biased region" description="Basic and acidic residues" evidence="1">
    <location>
        <begin position="18"/>
        <end position="34"/>
    </location>
</feature>
<name>A0A0J8BI47_BETVV</name>